<dbReference type="InterPro" id="IPR001206">
    <property type="entry name" value="Diacylglycerol_kinase_cat_dom"/>
</dbReference>
<dbReference type="GO" id="GO:0046512">
    <property type="term" value="P:sphingosine biosynthetic process"/>
    <property type="evidence" value="ECO:0007669"/>
    <property type="project" value="TreeGrafter"/>
</dbReference>
<dbReference type="PANTHER" id="PTHR12358:SF105">
    <property type="entry name" value="DAGKC DOMAIN-CONTAINING PROTEIN"/>
    <property type="match status" value="1"/>
</dbReference>
<keyword evidence="3" id="KW-1185">Reference proteome</keyword>
<proteinExistence type="predicted"/>
<dbReference type="AlphaFoldDB" id="A0AAV5ACS9"/>
<dbReference type="Proteomes" id="UP001050691">
    <property type="component" value="Unassembled WGS sequence"/>
</dbReference>
<comment type="caution">
    <text evidence="2">The sequence shown here is derived from an EMBL/GenBank/DDBJ whole genome shotgun (WGS) entry which is preliminary data.</text>
</comment>
<feature type="domain" description="DAGKc" evidence="1">
    <location>
        <begin position="1"/>
        <end position="100"/>
    </location>
</feature>
<gene>
    <name evidence="2" type="ORF">Clacol_006693</name>
</gene>
<dbReference type="InterPro" id="IPR016064">
    <property type="entry name" value="NAD/diacylglycerol_kinase_sf"/>
</dbReference>
<sequence length="344" mass="38336">MLIIISNPASGDGTGLQFVKQHVIPLIQHMGKYIEFETTGPGAAEQYAQQIVQQHVNSEEPIDLIISGGDGTVHEIINGIGKTSCVIRLILCPLGTANALYSTHFPVDPTLSETEYRLLGVRAYLKNNFKPLIITETCLYTENHECVKSVLGVVVTSTALHAAILHSAERLRATIKSLERFKLAAMENITLWYKANLMLLSHNDVHPTVYDPNTDRFTALSDDILTGPFAYFISTTNVDRLEPAFQISPLFSRSPPLLAELDLVLVRPLRDPEVRADDEVSRTNFSSKLMNVLQSAYQQGAHVNMRYTETDASVNSDFIVEYIRATAWKWIPVIAFCAFISRDV</sequence>
<name>A0AAV5ACS9_9AGAM</name>
<reference evidence="2" key="1">
    <citation type="submission" date="2021-10" db="EMBL/GenBank/DDBJ databases">
        <title>De novo Genome Assembly of Clathrus columnatus (Basidiomycota, Fungi) Using Illumina and Nanopore Sequence Data.</title>
        <authorList>
            <person name="Ogiso-Tanaka E."/>
            <person name="Itagaki H."/>
            <person name="Hosoya T."/>
            <person name="Hosaka K."/>
        </authorList>
    </citation>
    <scope>NUCLEOTIDE SEQUENCE</scope>
    <source>
        <strain evidence="2">MO-923</strain>
    </source>
</reference>
<organism evidence="2 3">
    <name type="scientific">Clathrus columnatus</name>
    <dbReference type="NCBI Taxonomy" id="1419009"/>
    <lineage>
        <taxon>Eukaryota</taxon>
        <taxon>Fungi</taxon>
        <taxon>Dikarya</taxon>
        <taxon>Basidiomycota</taxon>
        <taxon>Agaricomycotina</taxon>
        <taxon>Agaricomycetes</taxon>
        <taxon>Phallomycetidae</taxon>
        <taxon>Phallales</taxon>
        <taxon>Clathraceae</taxon>
        <taxon>Clathrus</taxon>
    </lineage>
</organism>
<dbReference type="SUPFAM" id="SSF111331">
    <property type="entry name" value="NAD kinase/diacylglycerol kinase-like"/>
    <property type="match status" value="1"/>
</dbReference>
<dbReference type="GO" id="GO:0005737">
    <property type="term" value="C:cytoplasm"/>
    <property type="evidence" value="ECO:0007669"/>
    <property type="project" value="TreeGrafter"/>
</dbReference>
<accession>A0AAV5ACS9</accession>
<protein>
    <recommendedName>
        <fullName evidence="1">DAGKc domain-containing protein</fullName>
    </recommendedName>
</protein>
<dbReference type="InterPro" id="IPR017438">
    <property type="entry name" value="ATP-NAD_kinase_N"/>
</dbReference>
<dbReference type="InterPro" id="IPR050187">
    <property type="entry name" value="Lipid_Phosphate_FormReg"/>
</dbReference>
<dbReference type="GO" id="GO:0001727">
    <property type="term" value="F:lipid kinase activity"/>
    <property type="evidence" value="ECO:0007669"/>
    <property type="project" value="TreeGrafter"/>
</dbReference>
<evidence type="ECO:0000313" key="3">
    <source>
        <dbReference type="Proteomes" id="UP001050691"/>
    </source>
</evidence>
<dbReference type="Gene3D" id="3.40.50.10330">
    <property type="entry name" value="Probable inorganic polyphosphate/atp-NAD kinase, domain 1"/>
    <property type="match status" value="1"/>
</dbReference>
<dbReference type="Pfam" id="PF00781">
    <property type="entry name" value="DAGK_cat"/>
    <property type="match status" value="1"/>
</dbReference>
<dbReference type="EMBL" id="BPWL01000007">
    <property type="protein sequence ID" value="GJJ12451.1"/>
    <property type="molecule type" value="Genomic_DNA"/>
</dbReference>
<dbReference type="PANTHER" id="PTHR12358">
    <property type="entry name" value="SPHINGOSINE KINASE"/>
    <property type="match status" value="1"/>
</dbReference>
<dbReference type="GO" id="GO:0016020">
    <property type="term" value="C:membrane"/>
    <property type="evidence" value="ECO:0007669"/>
    <property type="project" value="TreeGrafter"/>
</dbReference>
<evidence type="ECO:0000259" key="1">
    <source>
        <dbReference type="PROSITE" id="PS50146"/>
    </source>
</evidence>
<dbReference type="PROSITE" id="PS50146">
    <property type="entry name" value="DAGK"/>
    <property type="match status" value="1"/>
</dbReference>
<evidence type="ECO:0000313" key="2">
    <source>
        <dbReference type="EMBL" id="GJJ12451.1"/>
    </source>
</evidence>